<sequence>MKFFRWFRLNKPYDEKFLFMRKIILPLMLFASANIYANSINLTGISHNQSVACSNQVYVEAKKGALLKEKPQSWARTVMKLKSNQYLCVVADAPISERWVLVKKVPLISDEAVCNNTNSEKCVPIADFQTKWRVEKPVGAECRLTSTIDKDQIFVVATGVCATGWIKAEAIRFFAD</sequence>
<protein>
    <submittedName>
        <fullName evidence="1">Uncharacterized protein</fullName>
    </submittedName>
</protein>
<keyword evidence="2" id="KW-1185">Reference proteome</keyword>
<name>A0A0J0YUB6_9NEIS</name>
<dbReference type="AlphaFoldDB" id="A0A0J0YUB6"/>
<evidence type="ECO:0000313" key="1">
    <source>
        <dbReference type="EMBL" id="KLT73695.1"/>
    </source>
</evidence>
<dbReference type="Proteomes" id="UP000036027">
    <property type="component" value="Unassembled WGS sequence"/>
</dbReference>
<organism evidence="1 2">
    <name type="scientific">Neisseria arctica</name>
    <dbReference type="NCBI Taxonomy" id="1470200"/>
    <lineage>
        <taxon>Bacteria</taxon>
        <taxon>Pseudomonadati</taxon>
        <taxon>Pseudomonadota</taxon>
        <taxon>Betaproteobacteria</taxon>
        <taxon>Neisseriales</taxon>
        <taxon>Neisseriaceae</taxon>
        <taxon>Neisseria</taxon>
    </lineage>
</organism>
<reference evidence="1 2" key="1">
    <citation type="submission" date="2014-11" db="EMBL/GenBank/DDBJ databases">
        <title>Genome of a novel goose pathogen.</title>
        <authorList>
            <person name="Hansen C.M."/>
            <person name="Hueffer K."/>
            <person name="Choi S.C."/>
        </authorList>
    </citation>
    <scope>NUCLEOTIDE SEQUENCE [LARGE SCALE GENOMIC DNA]</scope>
    <source>
        <strain evidence="1 2">KH1503</strain>
    </source>
</reference>
<accession>A0A0J0YUB6</accession>
<comment type="caution">
    <text evidence="1">The sequence shown here is derived from an EMBL/GenBank/DDBJ whole genome shotgun (WGS) entry which is preliminary data.</text>
</comment>
<evidence type="ECO:0000313" key="2">
    <source>
        <dbReference type="Proteomes" id="UP000036027"/>
    </source>
</evidence>
<gene>
    <name evidence="1" type="ORF">PL75_01755</name>
</gene>
<dbReference type="STRING" id="1470200.PL75_01755"/>
<dbReference type="PATRIC" id="fig|1470200.3.peg.1153"/>
<dbReference type="EMBL" id="JTDO01000002">
    <property type="protein sequence ID" value="KLT73695.1"/>
    <property type="molecule type" value="Genomic_DNA"/>
</dbReference>
<proteinExistence type="predicted"/>